<dbReference type="RefSeq" id="WP_413256071.1">
    <property type="nucleotide sequence ID" value="NZ_JBHFNS010000019.1"/>
</dbReference>
<gene>
    <name evidence="1" type="ORF">ACE1B6_04635</name>
</gene>
<accession>A0ABV4Y8U0</accession>
<comment type="caution">
    <text evidence="1">The sequence shown here is derived from an EMBL/GenBank/DDBJ whole genome shotgun (WGS) entry which is preliminary data.</text>
</comment>
<name>A0ABV4Y8U0_9CYAN</name>
<evidence type="ECO:0008006" key="3">
    <source>
        <dbReference type="Google" id="ProtNLM"/>
    </source>
</evidence>
<protein>
    <recommendedName>
        <fullName evidence="3">Reverse transcriptase N-terminal domain-containing protein</fullName>
    </recommendedName>
</protein>
<evidence type="ECO:0000313" key="2">
    <source>
        <dbReference type="Proteomes" id="UP001576776"/>
    </source>
</evidence>
<organism evidence="1 2">
    <name type="scientific">Floridaenema fluviatile BLCC-F154</name>
    <dbReference type="NCBI Taxonomy" id="3153640"/>
    <lineage>
        <taxon>Bacteria</taxon>
        <taxon>Bacillati</taxon>
        <taxon>Cyanobacteriota</taxon>
        <taxon>Cyanophyceae</taxon>
        <taxon>Oscillatoriophycideae</taxon>
        <taxon>Aerosakkonematales</taxon>
        <taxon>Aerosakkonemataceae</taxon>
        <taxon>Floridanema</taxon>
        <taxon>Floridanema fluviatile</taxon>
    </lineage>
</organism>
<sequence length="459" mass="53874">MPSQSFLSQAKTNQSRVLRTHSFGNAASYIEQDEFPSQSNQPGKQLAYAQEEIWQFFLKLVKSTAPEIVLKEFDDLFINPSFSSDPEIEKALKIIVLSHNEQEFRNTLKRCIYTLLNTWIYSRKYQYAQSLIDKLSIPHLTYRGSSTFLRSLRSLLINFIKSPDYQEVKVFAAKYDYQEIENWKSRYTSYLLTPQYLNSHNSLEQRQAARRLSQQLQDKYKFDLAMYTAHSHATSFPNDKVKNPTALGNEALRLIKKLLAKRGFFNYIHLANIFLNQTQQLNYQQFKQSLLKYLIFSLESAGLVESIKMQLTHKLDILYQHEDREVLRNGLILRTSNRMVEYLTIDKNNKPSDLFILIASQGNPLTLAILILKVLLISPPSRTYLELCMSKLIDYYGNYSEQDCQWVINFLEVTKMILTMYTENVKYNLVNMEQRNLPCQTMIDEDYYRIFSQSFSEDL</sequence>
<evidence type="ECO:0000313" key="1">
    <source>
        <dbReference type="EMBL" id="MFB2934543.1"/>
    </source>
</evidence>
<proteinExistence type="predicted"/>
<reference evidence="1 2" key="1">
    <citation type="submission" date="2024-09" db="EMBL/GenBank/DDBJ databases">
        <title>Floridaenema gen nov. (Aerosakkonemataceae, Aerosakkonematales ord. nov., Cyanobacteria) from benthic tropical and subtropical fresh waters, with the description of four new species.</title>
        <authorList>
            <person name="Moretto J.A."/>
            <person name="Berthold D.E."/>
            <person name="Lefler F.W."/>
            <person name="Huang I.-S."/>
            <person name="Laughinghouse H. IV."/>
        </authorList>
    </citation>
    <scope>NUCLEOTIDE SEQUENCE [LARGE SCALE GENOMIC DNA]</scope>
    <source>
        <strain evidence="1 2">BLCC-F154</strain>
    </source>
</reference>
<dbReference type="EMBL" id="JBHFNS010000019">
    <property type="protein sequence ID" value="MFB2934543.1"/>
    <property type="molecule type" value="Genomic_DNA"/>
</dbReference>
<dbReference type="Proteomes" id="UP001576776">
    <property type="component" value="Unassembled WGS sequence"/>
</dbReference>
<keyword evidence="2" id="KW-1185">Reference proteome</keyword>